<feature type="transmembrane region" description="Helical" evidence="1">
    <location>
        <begin position="208"/>
        <end position="233"/>
    </location>
</feature>
<comment type="caution">
    <text evidence="2">The sequence shown here is derived from an EMBL/GenBank/DDBJ whole genome shotgun (WGS) entry which is preliminary data.</text>
</comment>
<keyword evidence="3" id="KW-1185">Reference proteome</keyword>
<evidence type="ECO:0000313" key="2">
    <source>
        <dbReference type="EMBL" id="MEL1248263.1"/>
    </source>
</evidence>
<feature type="transmembrane region" description="Helical" evidence="1">
    <location>
        <begin position="77"/>
        <end position="97"/>
    </location>
</feature>
<accession>A0ABU9I752</accession>
<keyword evidence="1" id="KW-1133">Transmembrane helix</keyword>
<feature type="transmembrane region" description="Helical" evidence="1">
    <location>
        <begin position="39"/>
        <end position="57"/>
    </location>
</feature>
<feature type="transmembrane region" description="Helical" evidence="1">
    <location>
        <begin position="6"/>
        <end position="27"/>
    </location>
</feature>
<evidence type="ECO:0000256" key="1">
    <source>
        <dbReference type="SAM" id="Phobius"/>
    </source>
</evidence>
<dbReference type="RefSeq" id="WP_341683179.1">
    <property type="nucleotide sequence ID" value="NZ_JBBYHT010000004.1"/>
</dbReference>
<proteinExistence type="predicted"/>
<dbReference type="EMBL" id="JBBYHT010000004">
    <property type="protein sequence ID" value="MEL1248263.1"/>
    <property type="molecule type" value="Genomic_DNA"/>
</dbReference>
<gene>
    <name evidence="2" type="ORF">AAEO58_09420</name>
</gene>
<sequence length="426" mass="49818">MHFKTFYLIVLFGTSLLSGIYLIHIWIKRKNTSNVFLKESNVALLLIALTFFHRTFISANKLFDIQDFSLNYVVVDRMISSVSNLIFLISISYFPLLNEENKLTRLIKQREKWYTVVFIVFIFIVSIFTFLDKFYESFGLISRVSIVVLDALVSISCILLLGYIMSLSLSGFKLSSVVLNFIKISFVLFSTTQIILPLSKILPELLYHLYPIFLALFLVFYFGFVISFFLYFLSLEYLISAIQVQEDNVNFQNEKSEIHVISVRSIEIGFQNKLNSYLKVQLELSNLEIETVTINNNKILHPFLYWILFSISKRNNISLFNNDISVAKFRMIEYFNRYSKYKITQELLFSNDNGEYSLLINSDNIIINDKDIIGSKKSFSEILIKYAECYISKYDAISNHNSKLKSDKIKFFKENTMLLIENLLKF</sequence>
<feature type="transmembrane region" description="Helical" evidence="1">
    <location>
        <begin position="143"/>
        <end position="165"/>
    </location>
</feature>
<name>A0ABU9I752_9FLAO</name>
<feature type="transmembrane region" description="Helical" evidence="1">
    <location>
        <begin position="113"/>
        <end position="131"/>
    </location>
</feature>
<organism evidence="2 3">
    <name type="scientific">Flavobacterium helocola</name>
    <dbReference type="NCBI Taxonomy" id="3139139"/>
    <lineage>
        <taxon>Bacteria</taxon>
        <taxon>Pseudomonadati</taxon>
        <taxon>Bacteroidota</taxon>
        <taxon>Flavobacteriia</taxon>
        <taxon>Flavobacteriales</taxon>
        <taxon>Flavobacteriaceae</taxon>
        <taxon>Flavobacterium</taxon>
    </lineage>
</organism>
<dbReference type="Proteomes" id="UP001393056">
    <property type="component" value="Unassembled WGS sequence"/>
</dbReference>
<keyword evidence="1" id="KW-0472">Membrane</keyword>
<keyword evidence="1" id="KW-0812">Transmembrane</keyword>
<feature type="transmembrane region" description="Helical" evidence="1">
    <location>
        <begin position="177"/>
        <end position="196"/>
    </location>
</feature>
<evidence type="ECO:0000313" key="3">
    <source>
        <dbReference type="Proteomes" id="UP001393056"/>
    </source>
</evidence>
<reference evidence="2 3" key="1">
    <citation type="submission" date="2024-04" db="EMBL/GenBank/DDBJ databases">
        <title>Flavobacterium sp. DGU41 16S ribosomal RNA gene Genome sequencing and assembly.</title>
        <authorList>
            <person name="Park S."/>
        </authorList>
    </citation>
    <scope>NUCLEOTIDE SEQUENCE [LARGE SCALE GENOMIC DNA]</scope>
    <source>
        <strain evidence="2 3">DGU41</strain>
    </source>
</reference>
<protein>
    <submittedName>
        <fullName evidence="2">Uncharacterized protein</fullName>
    </submittedName>
</protein>